<dbReference type="EMBL" id="JARKHS020005158">
    <property type="protein sequence ID" value="KAK8783805.1"/>
    <property type="molecule type" value="Genomic_DNA"/>
</dbReference>
<comment type="caution">
    <text evidence="6">The sequence shown here is derived from an EMBL/GenBank/DDBJ whole genome shotgun (WGS) entry which is preliminary data.</text>
</comment>
<feature type="domain" description="SUN" evidence="5">
    <location>
        <begin position="1"/>
        <end position="156"/>
    </location>
</feature>
<comment type="subcellular location">
    <subcellularLocation>
        <location evidence="1">Membrane</location>
    </subcellularLocation>
</comment>
<dbReference type="GO" id="GO:0043495">
    <property type="term" value="F:protein-membrane adaptor activity"/>
    <property type="evidence" value="ECO:0007669"/>
    <property type="project" value="TreeGrafter"/>
</dbReference>
<dbReference type="PANTHER" id="PTHR12911">
    <property type="entry name" value="SAD1/UNC-84-LIKE PROTEIN-RELATED"/>
    <property type="match status" value="1"/>
</dbReference>
<name>A0AAQ4FAW4_AMBAM</name>
<dbReference type="InterPro" id="IPR012919">
    <property type="entry name" value="SUN_dom"/>
</dbReference>
<dbReference type="Gene3D" id="2.60.120.260">
    <property type="entry name" value="Galactose-binding domain-like"/>
    <property type="match status" value="2"/>
</dbReference>
<sequence>MEARRAPAVVAEMTRPDAPAMNDVTRVVKEMLAKYDADKTGLPDYALESAGGSVVNTRCTETYSNGGRRYYMFGLPIWTFTRSPRDTITGLESETDSSGRLLGSYTYDADGDTLQYFIVQTPEPAIYDYVEMKILSNHGNLDYTCLYRLRVHGEPAS</sequence>
<evidence type="ECO:0000256" key="3">
    <source>
        <dbReference type="ARBA" id="ARBA00022989"/>
    </source>
</evidence>
<keyword evidence="3" id="KW-1133">Transmembrane helix</keyword>
<gene>
    <name evidence="6" type="ORF">V5799_009830</name>
</gene>
<proteinExistence type="predicted"/>
<accession>A0AAQ4FAW4</accession>
<dbReference type="GO" id="GO:0034993">
    <property type="term" value="C:meiotic nuclear membrane microtubule tethering complex"/>
    <property type="evidence" value="ECO:0007669"/>
    <property type="project" value="TreeGrafter"/>
</dbReference>
<evidence type="ECO:0000256" key="1">
    <source>
        <dbReference type="ARBA" id="ARBA00004370"/>
    </source>
</evidence>
<dbReference type="Proteomes" id="UP001321473">
    <property type="component" value="Unassembled WGS sequence"/>
</dbReference>
<keyword evidence="4" id="KW-0472">Membrane</keyword>
<dbReference type="InterPro" id="IPR045119">
    <property type="entry name" value="SUN1-5"/>
</dbReference>
<keyword evidence="2" id="KW-0812">Transmembrane</keyword>
<evidence type="ECO:0000313" key="6">
    <source>
        <dbReference type="EMBL" id="KAK8783805.1"/>
    </source>
</evidence>
<evidence type="ECO:0000259" key="5">
    <source>
        <dbReference type="PROSITE" id="PS51469"/>
    </source>
</evidence>
<dbReference type="AlphaFoldDB" id="A0AAQ4FAW4"/>
<protein>
    <recommendedName>
        <fullName evidence="5">SUN domain-containing protein</fullName>
    </recommendedName>
</protein>
<dbReference type="PROSITE" id="PS51469">
    <property type="entry name" value="SUN"/>
    <property type="match status" value="1"/>
</dbReference>
<organism evidence="6 7">
    <name type="scientific">Amblyomma americanum</name>
    <name type="common">Lone star tick</name>
    <dbReference type="NCBI Taxonomy" id="6943"/>
    <lineage>
        <taxon>Eukaryota</taxon>
        <taxon>Metazoa</taxon>
        <taxon>Ecdysozoa</taxon>
        <taxon>Arthropoda</taxon>
        <taxon>Chelicerata</taxon>
        <taxon>Arachnida</taxon>
        <taxon>Acari</taxon>
        <taxon>Parasitiformes</taxon>
        <taxon>Ixodida</taxon>
        <taxon>Ixodoidea</taxon>
        <taxon>Ixodidae</taxon>
        <taxon>Amblyomminae</taxon>
        <taxon>Amblyomma</taxon>
    </lineage>
</organism>
<keyword evidence="7" id="KW-1185">Reference proteome</keyword>
<dbReference type="PANTHER" id="PTHR12911:SF8">
    <property type="entry name" value="KLAROID PROTEIN-RELATED"/>
    <property type="match status" value="1"/>
</dbReference>
<reference evidence="6 7" key="1">
    <citation type="journal article" date="2023" name="Arcadia Sci">
        <title>De novo assembly of a long-read Amblyomma americanum tick genome.</title>
        <authorList>
            <person name="Chou S."/>
            <person name="Poskanzer K.E."/>
            <person name="Rollins M."/>
            <person name="Thuy-Boun P.S."/>
        </authorList>
    </citation>
    <scope>NUCLEOTIDE SEQUENCE [LARGE SCALE GENOMIC DNA]</scope>
    <source>
        <strain evidence="6">F_SG_1</strain>
        <tissue evidence="6">Salivary glands</tissue>
    </source>
</reference>
<evidence type="ECO:0000256" key="2">
    <source>
        <dbReference type="ARBA" id="ARBA00022692"/>
    </source>
</evidence>
<evidence type="ECO:0000313" key="7">
    <source>
        <dbReference type="Proteomes" id="UP001321473"/>
    </source>
</evidence>
<dbReference type="Pfam" id="PF07738">
    <property type="entry name" value="Sad1_UNC"/>
    <property type="match status" value="1"/>
</dbReference>
<evidence type="ECO:0000256" key="4">
    <source>
        <dbReference type="ARBA" id="ARBA00023136"/>
    </source>
</evidence>